<organism evidence="2 3">
    <name type="scientific">Cupriavidus lacunae</name>
    <dbReference type="NCBI Taxonomy" id="2666307"/>
    <lineage>
        <taxon>Bacteria</taxon>
        <taxon>Pseudomonadati</taxon>
        <taxon>Pseudomonadota</taxon>
        <taxon>Betaproteobacteria</taxon>
        <taxon>Burkholderiales</taxon>
        <taxon>Burkholderiaceae</taxon>
        <taxon>Cupriavidus</taxon>
    </lineage>
</organism>
<gene>
    <name evidence="2" type="ORF">DN412_05220</name>
</gene>
<evidence type="ECO:0000313" key="2">
    <source>
        <dbReference type="EMBL" id="RDK11420.1"/>
    </source>
</evidence>
<protein>
    <recommendedName>
        <fullName evidence="4">DUF2880 domain-containing protein</fullName>
    </recommendedName>
</protein>
<dbReference type="EMBL" id="QKWJ01000004">
    <property type="protein sequence ID" value="RDK11420.1"/>
    <property type="molecule type" value="Genomic_DNA"/>
</dbReference>
<sequence>MLSPLSPRSLSTALVLVLSAAGAPVALAAAKAEATKPHGKVAAPEAACKKAVKAALPNPGSFKWVSATTRDVDKGAYSVVADVEYLAQDGAVRVAMVQCDVQRGPGNQFLVPKLRLPQ</sequence>
<dbReference type="AlphaFoldDB" id="A0A370P0N0"/>
<dbReference type="RefSeq" id="WP_115013714.1">
    <property type="nucleotide sequence ID" value="NZ_QKWJ01000004.1"/>
</dbReference>
<feature type="chain" id="PRO_5016843502" description="DUF2880 domain-containing protein" evidence="1">
    <location>
        <begin position="29"/>
        <end position="118"/>
    </location>
</feature>
<dbReference type="Proteomes" id="UP000255165">
    <property type="component" value="Unassembled WGS sequence"/>
</dbReference>
<keyword evidence="3" id="KW-1185">Reference proteome</keyword>
<feature type="signal peptide" evidence="1">
    <location>
        <begin position="1"/>
        <end position="28"/>
    </location>
</feature>
<reference evidence="3" key="1">
    <citation type="submission" date="2018-06" db="EMBL/GenBank/DDBJ databases">
        <authorList>
            <person name="Feng T."/>
            <person name="Jeon C.O."/>
        </authorList>
    </citation>
    <scope>NUCLEOTIDE SEQUENCE [LARGE SCALE GENOMIC DNA]</scope>
    <source>
        <strain evidence="3">S23</strain>
    </source>
</reference>
<dbReference type="InterPro" id="IPR021305">
    <property type="entry name" value="DUF2880"/>
</dbReference>
<name>A0A370P0N0_9BURK</name>
<comment type="caution">
    <text evidence="2">The sequence shown here is derived from an EMBL/GenBank/DDBJ whole genome shotgun (WGS) entry which is preliminary data.</text>
</comment>
<accession>A0A370P0N0</accession>
<dbReference type="Pfam" id="PF11082">
    <property type="entry name" value="DUF2880"/>
    <property type="match status" value="1"/>
</dbReference>
<evidence type="ECO:0000256" key="1">
    <source>
        <dbReference type="SAM" id="SignalP"/>
    </source>
</evidence>
<evidence type="ECO:0008006" key="4">
    <source>
        <dbReference type="Google" id="ProtNLM"/>
    </source>
</evidence>
<evidence type="ECO:0000313" key="3">
    <source>
        <dbReference type="Proteomes" id="UP000255165"/>
    </source>
</evidence>
<proteinExistence type="predicted"/>
<keyword evidence="1" id="KW-0732">Signal</keyword>